<dbReference type="InterPro" id="IPR029016">
    <property type="entry name" value="GAF-like_dom_sf"/>
</dbReference>
<dbReference type="STRING" id="324602.Caur_3341"/>
<proteinExistence type="predicted"/>
<evidence type="ECO:0000313" key="17">
    <source>
        <dbReference type="Proteomes" id="UP000002008"/>
    </source>
</evidence>
<keyword evidence="11" id="KW-0812">Transmembrane</keyword>
<dbReference type="Proteomes" id="UP000002008">
    <property type="component" value="Chromosome"/>
</dbReference>
<keyword evidence="8" id="KW-0902">Two-component regulatory system</keyword>
<dbReference type="EMBL" id="CP000909">
    <property type="protein sequence ID" value="ABY36527.1"/>
    <property type="molecule type" value="Genomic_DNA"/>
</dbReference>
<dbReference type="NCBIfam" id="TIGR00229">
    <property type="entry name" value="sensory_box"/>
    <property type="match status" value="1"/>
</dbReference>
<dbReference type="Gene3D" id="3.30.565.10">
    <property type="entry name" value="Histidine kinase-like ATPase, C-terminal domain"/>
    <property type="match status" value="1"/>
</dbReference>
<dbReference type="PROSITE" id="PS50112">
    <property type="entry name" value="PAS"/>
    <property type="match status" value="2"/>
</dbReference>
<dbReference type="Pfam" id="PF00512">
    <property type="entry name" value="HisKA"/>
    <property type="match status" value="1"/>
</dbReference>
<feature type="modified residue" description="4-aspartylphosphate" evidence="9">
    <location>
        <position position="976"/>
    </location>
</feature>
<dbReference type="RefSeq" id="WP_012259180.1">
    <property type="nucleotide sequence ID" value="NC_010175.1"/>
</dbReference>
<evidence type="ECO:0000259" key="14">
    <source>
        <dbReference type="PROSITE" id="PS50112"/>
    </source>
</evidence>
<comment type="catalytic activity">
    <reaction evidence="1">
        <text>ATP + protein L-histidine = ADP + protein N-phospho-L-histidine.</text>
        <dbReference type="EC" id="2.7.13.3"/>
    </reaction>
</comment>
<dbReference type="InterPro" id="IPR036097">
    <property type="entry name" value="HisK_dim/P_sf"/>
</dbReference>
<accession>A9WJR1</accession>
<dbReference type="SUPFAM" id="SSF55874">
    <property type="entry name" value="ATPase domain of HSP90 chaperone/DNA topoisomerase II/histidine kinase"/>
    <property type="match status" value="1"/>
</dbReference>
<dbReference type="Gene3D" id="3.30.450.40">
    <property type="match status" value="1"/>
</dbReference>
<dbReference type="SMART" id="SM00091">
    <property type="entry name" value="PAS"/>
    <property type="match status" value="2"/>
</dbReference>
<feature type="transmembrane region" description="Helical" evidence="11">
    <location>
        <begin position="6"/>
        <end position="29"/>
    </location>
</feature>
<evidence type="ECO:0000256" key="4">
    <source>
        <dbReference type="ARBA" id="ARBA00022679"/>
    </source>
</evidence>
<dbReference type="InterPro" id="IPR000014">
    <property type="entry name" value="PAS"/>
</dbReference>
<keyword evidence="5" id="KW-0547">Nucleotide-binding</keyword>
<gene>
    <name evidence="16" type="ordered locus">Caur_3341</name>
</gene>
<evidence type="ECO:0000259" key="13">
    <source>
        <dbReference type="PROSITE" id="PS50110"/>
    </source>
</evidence>
<reference evidence="17" key="1">
    <citation type="journal article" date="2011" name="BMC Genomics">
        <title>Complete genome sequence of the filamentous anoxygenic phototrophic bacterium Chloroflexus aurantiacus.</title>
        <authorList>
            <person name="Tang K.H."/>
            <person name="Barry K."/>
            <person name="Chertkov O."/>
            <person name="Dalin E."/>
            <person name="Han C.S."/>
            <person name="Hauser L.J."/>
            <person name="Honchak B.M."/>
            <person name="Karbach L.E."/>
            <person name="Land M.L."/>
            <person name="Lapidus A."/>
            <person name="Larimer F.W."/>
            <person name="Mikhailova N."/>
            <person name="Pitluck S."/>
            <person name="Pierson B.K."/>
            <person name="Blankenship R.E."/>
        </authorList>
    </citation>
    <scope>NUCLEOTIDE SEQUENCE [LARGE SCALE GENOMIC DNA]</scope>
    <source>
        <strain evidence="17">ATCC 29366 / DSM 635 / J-10-fl</strain>
    </source>
</reference>
<dbReference type="PROSITE" id="PS50109">
    <property type="entry name" value="HIS_KIN"/>
    <property type="match status" value="1"/>
</dbReference>
<dbReference type="PRINTS" id="PR00344">
    <property type="entry name" value="BCTRLSENSOR"/>
</dbReference>
<keyword evidence="17" id="KW-1185">Reference proteome</keyword>
<dbReference type="EC" id="2.7.13.3" evidence="2"/>
<dbReference type="eggNOG" id="COG2202">
    <property type="taxonomic scope" value="Bacteria"/>
</dbReference>
<dbReference type="InterPro" id="IPR031621">
    <property type="entry name" value="HisKA_7TM"/>
</dbReference>
<evidence type="ECO:0000256" key="3">
    <source>
        <dbReference type="ARBA" id="ARBA00022553"/>
    </source>
</evidence>
<evidence type="ECO:0000256" key="5">
    <source>
        <dbReference type="ARBA" id="ARBA00022741"/>
    </source>
</evidence>
<keyword evidence="11" id="KW-1133">Transmembrane helix</keyword>
<keyword evidence="7" id="KW-0067">ATP-binding</keyword>
<dbReference type="InterPro" id="IPR003594">
    <property type="entry name" value="HATPase_dom"/>
</dbReference>
<dbReference type="InterPro" id="IPR013656">
    <property type="entry name" value="PAS_4"/>
</dbReference>
<dbReference type="GO" id="GO:0007165">
    <property type="term" value="P:signal transduction"/>
    <property type="evidence" value="ECO:0000318"/>
    <property type="project" value="GO_Central"/>
</dbReference>
<dbReference type="Gene3D" id="1.10.287.130">
    <property type="match status" value="1"/>
</dbReference>
<evidence type="ECO:0000256" key="10">
    <source>
        <dbReference type="SAM" id="Coils"/>
    </source>
</evidence>
<keyword evidence="6" id="KW-0418">Kinase</keyword>
<dbReference type="SMART" id="SM00388">
    <property type="entry name" value="HisKA"/>
    <property type="match status" value="1"/>
</dbReference>
<dbReference type="Gene3D" id="3.30.450.20">
    <property type="entry name" value="PAS domain"/>
    <property type="match status" value="2"/>
</dbReference>
<dbReference type="SUPFAM" id="SSF55785">
    <property type="entry name" value="PYP-like sensor domain (PAS domain)"/>
    <property type="match status" value="2"/>
</dbReference>
<dbReference type="FunCoup" id="A9WJR1">
    <property type="interactions" value="126"/>
</dbReference>
<dbReference type="InterPro" id="IPR035965">
    <property type="entry name" value="PAS-like_dom_sf"/>
</dbReference>
<sequence length="1043" mass="117872">MPPVAIDISIYIGLLWFVCLITVGVSIYLWPRRDRPGGREFLAMLAAIVVWAGADALELMASTLESKIFWRTVQQLGTTLLPPIWLLFGFAYLDFQPWSRSRARWLIFVVPLITITIVLTNQWHFLFFHEFLLSDTTPANLEVIPGRWYWFHIGYSYLCLTTGLALIAGAFWQASPLFRRQMLWLGMGFIFPFLSNWTYLSQVTHLGVDITPISFLFSAPFILLGLYRHKFLNLAPVARNRLIEAMSDAMIVLDEGGRIVDANPAAERLFRVKQYTNKPLVEVLNWPALLKATQTTEALRIELNCPYHPDRFFDITISPIDDRTGKPGGRLLVFREITERKKVEQQLQEALRRFTDMIEQTPLVAIQRFDQHGIILEWNRVCEQFYGYTAAEACGRRLQDLILTGDEVAEFEHLIQQIWRSGQAPPPRTWQIQARNGDIRWVYSAMFPLFFQGNVSDIVCMDVDITNIRQAEESLRRQRDQLAALHRLTLDWFNRREMDDLLQAITDSAYKLLNVSYTELLLVEDDQTLVIRACTPPLPEHVSRQKTVSTAPLSWRAFHTRQPAIILNYTDWPEHAIDYEPFHFGPAMTIPIIVKDACLGVLGLARNQQGTPFTPDEIQHAMLLTQLAALVLDNANLYAAAQREIAERKQAEREQARLQTQLLQAQKMEAIGQLAGGIAHDFNNILTVITGNVELAMLEIAPDHPIYPELESVRQSTARASELVRQLLTFARRQPGQPKPINVNHQINDIMNMLKRIIGEHIHLRLELCEPIDSINIDPHQFEQVLMNLVVNARDAMPNGGELTIRTSMQYVEAGNIPAFSQAKAGKYVLLSVCDTGIGIDETIRGHIFEPYFTTKPMGKGSGLGLAICSGIVTQHGGFFTVDSQPGAGSCFTVALPAMPAGTMTPAPDTLSTPTPLVERFGNETILLVEDEPGVRQMAARLLREQGYTVLEATHAQEAMALAQQHGDELHLLITDVVLPHTDGITLAYELQASFPQLRVILMSGYLQRVMANGSEPPYPVLNKPFTRHQLFALIRQTISQAR</sequence>
<dbReference type="SMART" id="SM00448">
    <property type="entry name" value="REC"/>
    <property type="match status" value="1"/>
</dbReference>
<dbReference type="HOGENOM" id="CLU_000445_114_51_0"/>
<feature type="coiled-coil region" evidence="10">
    <location>
        <begin position="634"/>
        <end position="668"/>
    </location>
</feature>
<keyword evidence="11" id="KW-0472">Membrane</keyword>
<feature type="transmembrane region" description="Helical" evidence="11">
    <location>
        <begin position="73"/>
        <end position="93"/>
    </location>
</feature>
<dbReference type="SMART" id="SM00065">
    <property type="entry name" value="GAF"/>
    <property type="match status" value="1"/>
</dbReference>
<dbReference type="EnsemblBacteria" id="ABY36527">
    <property type="protein sequence ID" value="ABY36527"/>
    <property type="gene ID" value="Caur_3341"/>
</dbReference>
<dbReference type="Pfam" id="PF16927">
    <property type="entry name" value="HisKA_7TM"/>
    <property type="match status" value="1"/>
</dbReference>
<dbReference type="Pfam" id="PF02518">
    <property type="entry name" value="HATPase_c"/>
    <property type="match status" value="1"/>
</dbReference>
<dbReference type="Pfam" id="PF13185">
    <property type="entry name" value="GAF_2"/>
    <property type="match status" value="1"/>
</dbReference>
<dbReference type="SUPFAM" id="SSF52172">
    <property type="entry name" value="CheY-like"/>
    <property type="match status" value="1"/>
</dbReference>
<dbReference type="PATRIC" id="fig|324602.8.peg.3761"/>
<dbReference type="InterPro" id="IPR000700">
    <property type="entry name" value="PAS-assoc_C"/>
</dbReference>
<feature type="domain" description="PAS" evidence="14">
    <location>
        <begin position="241"/>
        <end position="270"/>
    </location>
</feature>
<dbReference type="Pfam" id="PF08448">
    <property type="entry name" value="PAS_4"/>
    <property type="match status" value="2"/>
</dbReference>
<feature type="domain" description="Response regulatory" evidence="13">
    <location>
        <begin position="925"/>
        <end position="1039"/>
    </location>
</feature>
<name>A9WJR1_CHLAA</name>
<dbReference type="InterPro" id="IPR003661">
    <property type="entry name" value="HisK_dim/P_dom"/>
</dbReference>
<evidence type="ECO:0000256" key="7">
    <source>
        <dbReference type="ARBA" id="ARBA00022840"/>
    </source>
</evidence>
<dbReference type="GO" id="GO:0005524">
    <property type="term" value="F:ATP binding"/>
    <property type="evidence" value="ECO:0007669"/>
    <property type="project" value="UniProtKB-KW"/>
</dbReference>
<organism evidence="16 17">
    <name type="scientific">Chloroflexus aurantiacus (strain ATCC 29366 / DSM 635 / J-10-fl)</name>
    <dbReference type="NCBI Taxonomy" id="324602"/>
    <lineage>
        <taxon>Bacteria</taxon>
        <taxon>Bacillati</taxon>
        <taxon>Chloroflexota</taxon>
        <taxon>Chloroflexia</taxon>
        <taxon>Chloroflexales</taxon>
        <taxon>Chloroflexineae</taxon>
        <taxon>Chloroflexaceae</taxon>
        <taxon>Chloroflexus</taxon>
    </lineage>
</organism>
<dbReference type="PROSITE" id="PS50110">
    <property type="entry name" value="RESPONSE_REGULATORY"/>
    <property type="match status" value="1"/>
</dbReference>
<dbReference type="SUPFAM" id="SSF47384">
    <property type="entry name" value="Homodimeric domain of signal transducing histidine kinase"/>
    <property type="match status" value="1"/>
</dbReference>
<evidence type="ECO:0000256" key="6">
    <source>
        <dbReference type="ARBA" id="ARBA00022777"/>
    </source>
</evidence>
<dbReference type="Pfam" id="PF00072">
    <property type="entry name" value="Response_reg"/>
    <property type="match status" value="1"/>
</dbReference>
<evidence type="ECO:0000256" key="1">
    <source>
        <dbReference type="ARBA" id="ARBA00000085"/>
    </source>
</evidence>
<evidence type="ECO:0000259" key="15">
    <source>
        <dbReference type="PROSITE" id="PS50113"/>
    </source>
</evidence>
<dbReference type="AlphaFoldDB" id="A9WJR1"/>
<evidence type="ECO:0000256" key="9">
    <source>
        <dbReference type="PROSITE-ProRule" id="PRU00169"/>
    </source>
</evidence>
<dbReference type="InterPro" id="IPR005467">
    <property type="entry name" value="His_kinase_dom"/>
</dbReference>
<keyword evidence="10" id="KW-0175">Coiled coil</keyword>
<dbReference type="InterPro" id="IPR003018">
    <property type="entry name" value="GAF"/>
</dbReference>
<feature type="transmembrane region" description="Helical" evidence="11">
    <location>
        <begin position="105"/>
        <end position="128"/>
    </location>
</feature>
<dbReference type="KEGG" id="cau:Caur_3341"/>
<dbReference type="InterPro" id="IPR011006">
    <property type="entry name" value="CheY-like_superfamily"/>
</dbReference>
<feature type="domain" description="Histidine kinase" evidence="12">
    <location>
        <begin position="677"/>
        <end position="900"/>
    </location>
</feature>
<feature type="transmembrane region" description="Helical" evidence="11">
    <location>
        <begin position="148"/>
        <end position="171"/>
    </location>
</feature>
<evidence type="ECO:0000256" key="2">
    <source>
        <dbReference type="ARBA" id="ARBA00012438"/>
    </source>
</evidence>
<feature type="transmembrane region" description="Helical" evidence="11">
    <location>
        <begin position="41"/>
        <end position="61"/>
    </location>
</feature>
<dbReference type="PROSITE" id="PS50113">
    <property type="entry name" value="PAC"/>
    <property type="match status" value="2"/>
</dbReference>
<protein>
    <recommendedName>
        <fullName evidence="2">histidine kinase</fullName>
        <ecNumber evidence="2">2.7.13.3</ecNumber>
    </recommendedName>
</protein>
<dbReference type="eggNOG" id="COG2203">
    <property type="taxonomic scope" value="Bacteria"/>
</dbReference>
<dbReference type="InParanoid" id="A9WJR1"/>
<dbReference type="PANTHER" id="PTHR43065:SF46">
    <property type="entry name" value="C4-DICARBOXYLATE TRANSPORT SENSOR PROTEIN DCTB"/>
    <property type="match status" value="1"/>
</dbReference>
<feature type="domain" description="PAC" evidence="15">
    <location>
        <begin position="426"/>
        <end position="477"/>
    </location>
</feature>
<feature type="domain" description="PAC" evidence="15">
    <location>
        <begin position="294"/>
        <end position="349"/>
    </location>
</feature>
<keyword evidence="4" id="KW-0808">Transferase</keyword>
<dbReference type="Gene3D" id="3.40.50.2300">
    <property type="match status" value="1"/>
</dbReference>
<dbReference type="InterPro" id="IPR004358">
    <property type="entry name" value="Sig_transdc_His_kin-like_C"/>
</dbReference>
<evidence type="ECO:0000259" key="12">
    <source>
        <dbReference type="PROSITE" id="PS50109"/>
    </source>
</evidence>
<dbReference type="InterPro" id="IPR036890">
    <property type="entry name" value="HATPase_C_sf"/>
</dbReference>
<feature type="domain" description="PAS" evidence="14">
    <location>
        <begin position="350"/>
        <end position="422"/>
    </location>
</feature>
<dbReference type="GO" id="GO:0000155">
    <property type="term" value="F:phosphorelay sensor kinase activity"/>
    <property type="evidence" value="ECO:0000318"/>
    <property type="project" value="GO_Central"/>
</dbReference>
<dbReference type="CDD" id="cd00130">
    <property type="entry name" value="PAS"/>
    <property type="match status" value="2"/>
</dbReference>
<dbReference type="PANTHER" id="PTHR43065">
    <property type="entry name" value="SENSOR HISTIDINE KINASE"/>
    <property type="match status" value="1"/>
</dbReference>
<dbReference type="InterPro" id="IPR001789">
    <property type="entry name" value="Sig_transdc_resp-reg_receiver"/>
</dbReference>
<dbReference type="SMART" id="SM00387">
    <property type="entry name" value="HATPase_c"/>
    <property type="match status" value="1"/>
</dbReference>
<evidence type="ECO:0000313" key="16">
    <source>
        <dbReference type="EMBL" id="ABY36527.1"/>
    </source>
</evidence>
<keyword evidence="3 9" id="KW-0597">Phosphoprotein</keyword>
<dbReference type="SUPFAM" id="SSF55781">
    <property type="entry name" value="GAF domain-like"/>
    <property type="match status" value="1"/>
</dbReference>
<dbReference type="eggNOG" id="COG4191">
    <property type="taxonomic scope" value="Bacteria"/>
</dbReference>
<dbReference type="CDD" id="cd00082">
    <property type="entry name" value="HisKA"/>
    <property type="match status" value="1"/>
</dbReference>
<evidence type="ECO:0000256" key="8">
    <source>
        <dbReference type="ARBA" id="ARBA00023012"/>
    </source>
</evidence>
<feature type="transmembrane region" description="Helical" evidence="11">
    <location>
        <begin position="183"/>
        <end position="200"/>
    </location>
</feature>
<evidence type="ECO:0000256" key="11">
    <source>
        <dbReference type="SAM" id="Phobius"/>
    </source>
</evidence>